<dbReference type="Gramene" id="LPERR11G07630.1">
    <property type="protein sequence ID" value="LPERR11G07630.1"/>
    <property type="gene ID" value="LPERR11G07630"/>
</dbReference>
<evidence type="ECO:0000313" key="8">
    <source>
        <dbReference type="Proteomes" id="UP000032180"/>
    </source>
</evidence>
<dbReference type="HOGENOM" id="CLU_000837_29_4_1"/>
<dbReference type="InterPro" id="IPR041118">
    <property type="entry name" value="Rx_N"/>
</dbReference>
<keyword evidence="4" id="KW-0547">Nucleotide-binding</keyword>
<proteinExistence type="inferred from homology"/>
<comment type="similarity">
    <text evidence="1">Belongs to the disease resistance NB-LRR family.</text>
</comment>
<organism evidence="7 8">
    <name type="scientific">Leersia perrieri</name>
    <dbReference type="NCBI Taxonomy" id="77586"/>
    <lineage>
        <taxon>Eukaryota</taxon>
        <taxon>Viridiplantae</taxon>
        <taxon>Streptophyta</taxon>
        <taxon>Embryophyta</taxon>
        <taxon>Tracheophyta</taxon>
        <taxon>Spermatophyta</taxon>
        <taxon>Magnoliopsida</taxon>
        <taxon>Liliopsida</taxon>
        <taxon>Poales</taxon>
        <taxon>Poaceae</taxon>
        <taxon>BOP clade</taxon>
        <taxon>Oryzoideae</taxon>
        <taxon>Oryzeae</taxon>
        <taxon>Oryzinae</taxon>
        <taxon>Leersia</taxon>
    </lineage>
</organism>
<name>A0A0D9XQX8_9ORYZ</name>
<reference evidence="8" key="2">
    <citation type="submission" date="2013-12" db="EMBL/GenBank/DDBJ databases">
        <authorList>
            <person name="Yu Y."/>
            <person name="Lee S."/>
            <person name="de Baynast K."/>
            <person name="Wissotski M."/>
            <person name="Liu L."/>
            <person name="Talag J."/>
            <person name="Goicoechea J."/>
            <person name="Angelova A."/>
            <person name="Jetty R."/>
            <person name="Kudrna D."/>
            <person name="Golser W."/>
            <person name="Rivera L."/>
            <person name="Zhang J."/>
            <person name="Wing R."/>
        </authorList>
    </citation>
    <scope>NUCLEOTIDE SEQUENCE</scope>
</reference>
<reference evidence="7 8" key="1">
    <citation type="submission" date="2012-08" db="EMBL/GenBank/DDBJ databases">
        <title>Oryza genome evolution.</title>
        <authorList>
            <person name="Wing R.A."/>
        </authorList>
    </citation>
    <scope>NUCLEOTIDE SEQUENCE</scope>
</reference>
<evidence type="ECO:0000256" key="1">
    <source>
        <dbReference type="ARBA" id="ARBA00008894"/>
    </source>
</evidence>
<keyword evidence="2" id="KW-0433">Leucine-rich repeat</keyword>
<reference evidence="7" key="3">
    <citation type="submission" date="2015-04" db="UniProtKB">
        <authorList>
            <consortium name="EnsemblPlants"/>
        </authorList>
    </citation>
    <scope>IDENTIFICATION</scope>
</reference>
<dbReference type="Gene3D" id="1.20.5.4130">
    <property type="match status" value="1"/>
</dbReference>
<evidence type="ECO:0000256" key="4">
    <source>
        <dbReference type="ARBA" id="ARBA00022741"/>
    </source>
</evidence>
<evidence type="ECO:0000256" key="2">
    <source>
        <dbReference type="ARBA" id="ARBA00022614"/>
    </source>
</evidence>
<dbReference type="Pfam" id="PF18052">
    <property type="entry name" value="Rx_N"/>
    <property type="match status" value="1"/>
</dbReference>
<protein>
    <recommendedName>
        <fullName evidence="6">Disease resistance N-terminal domain-containing protein</fullName>
    </recommendedName>
</protein>
<feature type="domain" description="Disease resistance N-terminal" evidence="6">
    <location>
        <begin position="7"/>
        <end position="74"/>
    </location>
</feature>
<evidence type="ECO:0000256" key="3">
    <source>
        <dbReference type="ARBA" id="ARBA00022737"/>
    </source>
</evidence>
<dbReference type="AlphaFoldDB" id="A0A0D9XQX8"/>
<dbReference type="PANTHER" id="PTHR19338">
    <property type="entry name" value="TRANSLOCASE OF INNER MITOCHONDRIAL MEMBRANE 13 HOMOLOG"/>
    <property type="match status" value="1"/>
</dbReference>
<dbReference type="PANTHER" id="PTHR19338:SF64">
    <property type="entry name" value="AAA+ ATPASE DOMAIN-CONTAINING PROTEIN"/>
    <property type="match status" value="1"/>
</dbReference>
<evidence type="ECO:0000256" key="5">
    <source>
        <dbReference type="ARBA" id="ARBA00022821"/>
    </source>
</evidence>
<sequence length="74" mass="8515">MVAAVTTSILKKLASLIGKVYKNHRNLQMEITFLKDELGSMNAVLKSLSNMEELDTQTMEWRNQMMDMVFDSED</sequence>
<accession>A0A0D9XQX8</accession>
<dbReference type="GO" id="GO:0000166">
    <property type="term" value="F:nucleotide binding"/>
    <property type="evidence" value="ECO:0007669"/>
    <property type="project" value="UniProtKB-KW"/>
</dbReference>
<keyword evidence="8" id="KW-1185">Reference proteome</keyword>
<dbReference type="Proteomes" id="UP000032180">
    <property type="component" value="Chromosome 11"/>
</dbReference>
<evidence type="ECO:0000313" key="7">
    <source>
        <dbReference type="EnsemblPlants" id="LPERR11G07630.1"/>
    </source>
</evidence>
<keyword evidence="3" id="KW-0677">Repeat</keyword>
<dbReference type="EnsemblPlants" id="LPERR11G07630.1">
    <property type="protein sequence ID" value="LPERR11G07630.1"/>
    <property type="gene ID" value="LPERR11G07630"/>
</dbReference>
<evidence type="ECO:0000259" key="6">
    <source>
        <dbReference type="Pfam" id="PF18052"/>
    </source>
</evidence>
<dbReference type="GO" id="GO:0006952">
    <property type="term" value="P:defense response"/>
    <property type="evidence" value="ECO:0007669"/>
    <property type="project" value="UniProtKB-KW"/>
</dbReference>
<keyword evidence="5" id="KW-0611">Plant defense</keyword>